<organism evidence="3">
    <name type="scientific">Paraconexibacter sp. AEG42_29</name>
    <dbReference type="NCBI Taxonomy" id="2997339"/>
    <lineage>
        <taxon>Bacteria</taxon>
        <taxon>Bacillati</taxon>
        <taxon>Actinomycetota</taxon>
        <taxon>Thermoleophilia</taxon>
        <taxon>Solirubrobacterales</taxon>
        <taxon>Paraconexibacteraceae</taxon>
        <taxon>Paraconexibacter</taxon>
    </lineage>
</organism>
<accession>A0AAU7B1A4</accession>
<proteinExistence type="predicted"/>
<evidence type="ECO:0000313" key="3">
    <source>
        <dbReference type="EMBL" id="XAY07641.1"/>
    </source>
</evidence>
<evidence type="ECO:0000256" key="1">
    <source>
        <dbReference type="SAM" id="Phobius"/>
    </source>
</evidence>
<gene>
    <name evidence="3" type="ORF">DSM112329_04529</name>
</gene>
<dbReference type="KEGG" id="parq:DSM112329_04529"/>
<name>A0AAU7B1A4_9ACTN</name>
<sequence length="447" mass="48263">MKINNLFGKVFVLALVCLGALLILIYYYGAAGGRLPTAQNRYTVNAQVEPQQLLKHADVRAAGVTVGEVVDVKPRGTKALVVMDLEDEIVPIYNDATVLVRQKTLVGENYVEITRGSPSSGELKDGGSLPDRASKEAVPIDKVLNSLDKDTRAAISTNLRALGGGLQGHGKDLNAFIGDLAPLTSKGTQVTDVLNAQSRQVGDLIQQGNTIFRAISDRRADLTTLLKSAKVTAEAVSERDEQLKSAFAEFPATLRQAQSSVTRLSGFSGRAVPVVRDLNVALRDLTPVIRDLGPTADQANRLFDELPKFTDRADPLLTQLRSFSKAGNPTFPALEATLRQLNPFLSFLKPYNMDVVNTLQHFSSNIFWDKYGGIGRCTCPAGEHSFAAFSPAMLQAANILLKSQAVSQIENTHNNSYRPPGIAKTAGLSDFDGNYPIIEADAAAKKK</sequence>
<keyword evidence="1" id="KW-0812">Transmembrane</keyword>
<dbReference type="InterPro" id="IPR052336">
    <property type="entry name" value="MlaD_Phospholipid_Transporter"/>
</dbReference>
<dbReference type="Pfam" id="PF02470">
    <property type="entry name" value="MlaD"/>
    <property type="match status" value="1"/>
</dbReference>
<feature type="domain" description="Mce/MlaD" evidence="2">
    <location>
        <begin position="51"/>
        <end position="116"/>
    </location>
</feature>
<dbReference type="RefSeq" id="WP_354698831.1">
    <property type="nucleotide sequence ID" value="NZ_CP114014.1"/>
</dbReference>
<dbReference type="EMBL" id="CP114014">
    <property type="protein sequence ID" value="XAY07641.1"/>
    <property type="molecule type" value="Genomic_DNA"/>
</dbReference>
<reference evidence="3" key="1">
    <citation type="submission" date="2022-12" db="EMBL/GenBank/DDBJ databases">
        <title>Paraconexibacter alkalitolerans sp. nov. and Baekduia alba sp. nov., isolated from soil and emended description of the genera Paraconexibacter (Chun et al., 2020) and Baekduia (An et al., 2020).</title>
        <authorList>
            <person name="Vieira S."/>
            <person name="Huber K.J."/>
            <person name="Geppert A."/>
            <person name="Wolf J."/>
            <person name="Neumann-Schaal M."/>
            <person name="Muesken M."/>
            <person name="Overmann J."/>
        </authorList>
    </citation>
    <scope>NUCLEOTIDE SEQUENCE</scope>
    <source>
        <strain evidence="3">AEG42_29</strain>
    </source>
</reference>
<dbReference type="InterPro" id="IPR003399">
    <property type="entry name" value="Mce/MlaD"/>
</dbReference>
<keyword evidence="1" id="KW-0472">Membrane</keyword>
<feature type="transmembrane region" description="Helical" evidence="1">
    <location>
        <begin position="7"/>
        <end position="29"/>
    </location>
</feature>
<evidence type="ECO:0000259" key="2">
    <source>
        <dbReference type="Pfam" id="PF02470"/>
    </source>
</evidence>
<keyword evidence="1" id="KW-1133">Transmembrane helix</keyword>
<dbReference type="PANTHER" id="PTHR33371">
    <property type="entry name" value="INTERMEMBRANE PHOSPHOLIPID TRANSPORT SYSTEM BINDING PROTEIN MLAD-RELATED"/>
    <property type="match status" value="1"/>
</dbReference>
<dbReference type="AlphaFoldDB" id="A0AAU7B1A4"/>
<protein>
    <recommendedName>
        <fullName evidence="2">Mce/MlaD domain-containing protein</fullName>
    </recommendedName>
</protein>
<dbReference type="PANTHER" id="PTHR33371:SF4">
    <property type="entry name" value="INTERMEMBRANE PHOSPHOLIPID TRANSPORT SYSTEM BINDING PROTEIN MLAD"/>
    <property type="match status" value="1"/>
</dbReference>